<reference evidence="1" key="1">
    <citation type="submission" date="2023-05" db="EMBL/GenBank/DDBJ databases">
        <authorList>
            <consortium name="ELIXIR-Norway"/>
        </authorList>
    </citation>
    <scope>NUCLEOTIDE SEQUENCE</scope>
</reference>
<proteinExistence type="predicted"/>
<protein>
    <submittedName>
        <fullName evidence="1">Uncharacterized protein</fullName>
    </submittedName>
</protein>
<evidence type="ECO:0000313" key="1">
    <source>
        <dbReference type="EMBL" id="CAN0555852.1"/>
    </source>
</evidence>
<gene>
    <name evidence="1" type="ORF">MRATA1EN22A_LOCUS26887</name>
</gene>
<name>A0AC60A946_RANTA</name>
<dbReference type="EMBL" id="OX596091">
    <property type="protein sequence ID" value="CAN0555852.1"/>
    <property type="molecule type" value="Genomic_DNA"/>
</dbReference>
<evidence type="ECO:0000313" key="2">
    <source>
        <dbReference type="Proteomes" id="UP001162501"/>
    </source>
</evidence>
<sequence>MGVSKGLLARGLGWGGWPPTPHTHTLGPLPGAGWAFLQCGSLRALGAAPAQPASCPLAGARRGRGAAGCVALLFLQGPGCWVPGLALPPLPGCAPSRSLPGWLEGWRAGALVDTLPGLLHSGRPPPCKPPAFLGGGFDPETLAQGVHCPCGQVHLLDNRLVLRWEAGAHQEAGWKPGLPTRLRKDFPVQGLFPPAPGGLLSQEGLPLVAGAPGEGHVSPGVPVTPTLGLLSHQLPESSSPEWLEGSRVAGLTSASLGLAQGWGCQTSLWSGSLSHGGSQAFPGQAGWAPGCRGRGSCPRRRGGAPWEAGPLDWWELGVGVPARRGG</sequence>
<dbReference type="Proteomes" id="UP001162501">
    <property type="component" value="Chromosome 7"/>
</dbReference>
<organism evidence="1 2">
    <name type="scientific">Rangifer tarandus platyrhynchus</name>
    <name type="common">Svalbard reindeer</name>
    <dbReference type="NCBI Taxonomy" id="3082113"/>
    <lineage>
        <taxon>Eukaryota</taxon>
        <taxon>Metazoa</taxon>
        <taxon>Chordata</taxon>
        <taxon>Craniata</taxon>
        <taxon>Vertebrata</taxon>
        <taxon>Euteleostomi</taxon>
        <taxon>Mammalia</taxon>
        <taxon>Eutheria</taxon>
        <taxon>Laurasiatheria</taxon>
        <taxon>Artiodactyla</taxon>
        <taxon>Ruminantia</taxon>
        <taxon>Pecora</taxon>
        <taxon>Cervidae</taxon>
        <taxon>Odocoileinae</taxon>
        <taxon>Rangifer</taxon>
    </lineage>
</organism>
<accession>A0AC60A946</accession>
<reference evidence="1" key="2">
    <citation type="submission" date="2025-03" db="EMBL/GenBank/DDBJ databases">
        <authorList>
            <consortium name="ELIXIR-Norway"/>
            <consortium name="Elixir Norway"/>
        </authorList>
    </citation>
    <scope>NUCLEOTIDE SEQUENCE</scope>
</reference>